<keyword evidence="2" id="KW-0863">Zinc-finger</keyword>
<dbReference type="FunFam" id="3.40.50.300:FF:000533">
    <property type="entry name" value="Helicase, Snf2 family"/>
    <property type="match status" value="1"/>
</dbReference>
<evidence type="ECO:0000313" key="6">
    <source>
        <dbReference type="EMBL" id="OHA22339.1"/>
    </source>
</evidence>
<keyword evidence="1" id="KW-0378">Hydrolase</keyword>
<feature type="domain" description="Helicase C-terminal" evidence="5">
    <location>
        <begin position="1001"/>
        <end position="1154"/>
    </location>
</feature>
<protein>
    <recommendedName>
        <fullName evidence="8">Helicase SNF2</fullName>
    </recommendedName>
</protein>
<dbReference type="AlphaFoldDB" id="A0A1G2MGP1"/>
<keyword evidence="2" id="KW-0862">Zinc</keyword>
<dbReference type="STRING" id="1802306.A3C72_04645"/>
<proteinExistence type="predicted"/>
<dbReference type="Proteomes" id="UP000177130">
    <property type="component" value="Unassembled WGS sequence"/>
</dbReference>
<evidence type="ECO:0008006" key="8">
    <source>
        <dbReference type="Google" id="ProtNLM"/>
    </source>
</evidence>
<evidence type="ECO:0000313" key="7">
    <source>
        <dbReference type="Proteomes" id="UP000177130"/>
    </source>
</evidence>
<comment type="caution">
    <text evidence="6">The sequence shown here is derived from an EMBL/GenBank/DDBJ whole genome shotgun (WGS) entry which is preliminary data.</text>
</comment>
<dbReference type="PROSITE" id="PS51192">
    <property type="entry name" value="HELICASE_ATP_BIND_1"/>
    <property type="match status" value="1"/>
</dbReference>
<dbReference type="CDD" id="cd18012">
    <property type="entry name" value="DEXQc_arch_SWI2_SNF2"/>
    <property type="match status" value="1"/>
</dbReference>
<organism evidence="6 7">
    <name type="scientific">Candidatus Taylorbacteria bacterium RIFCSPHIGHO2_02_FULL_43_32b</name>
    <dbReference type="NCBI Taxonomy" id="1802306"/>
    <lineage>
        <taxon>Bacteria</taxon>
        <taxon>Candidatus Tayloriibacteriota</taxon>
    </lineage>
</organism>
<dbReference type="Pfam" id="PF00176">
    <property type="entry name" value="SNF2-rel_dom"/>
    <property type="match status" value="1"/>
</dbReference>
<reference evidence="6 7" key="1">
    <citation type="journal article" date="2016" name="Nat. Commun.">
        <title>Thousands of microbial genomes shed light on interconnected biogeochemical processes in an aquifer system.</title>
        <authorList>
            <person name="Anantharaman K."/>
            <person name="Brown C.T."/>
            <person name="Hug L.A."/>
            <person name="Sharon I."/>
            <person name="Castelle C.J."/>
            <person name="Probst A.J."/>
            <person name="Thomas B.C."/>
            <person name="Singh A."/>
            <person name="Wilkins M.J."/>
            <person name="Karaoz U."/>
            <person name="Brodie E.L."/>
            <person name="Williams K.H."/>
            <person name="Hubbard S.S."/>
            <person name="Banfield J.F."/>
        </authorList>
    </citation>
    <scope>NUCLEOTIDE SEQUENCE [LARGE SCALE GENOMIC DNA]</scope>
</reference>
<sequence length="1165" mass="134905">MLERNNNSAMLRAMWKNPERLEKTLRPFFERHIFKRGEEYFFSRRVGELSVLGRDEQECIQVGAVVEGSQEYEASLQFSLTNGTFTDFECTCPYDYNCKHSAALGLAFIEKFVNNELDLNSKDVVQVKEKSTKEDLLKKFFSALSGTATPEDIGNLIEELQSFKRGETKKTFLNKSRFYRTSSPNYDLISEQEEKAEIFSFLNNYYVTFSEWSGKLSLRHRNNPYQYASVNFLLTQRHKLTDEQVELLMILKQSQNARFDSSPVDLGKAMRLIKNLGISLRDENAYGYRGDYSFSVDCDPKKIPARLRFDNNDNEYITKPKFFLELPRTYVNSERNSYVVGSNDLVRISGKQVDVHRMSTALSKIIVRFGRPDAYSFESRARGSAFYEVPLSDKETIEINQIICDAQKYLDLTTDLTADYDVKIHDISKKLLLVDFDAKKETISIMPVVDYGFHLEDVSESIFVSRAGGRISFKRRNNQFDPDTHVIKFDGKTINAAPINVEAEESLFRDLYDQDVMPNMIPRLKIGGMVKLSVFYEKFWSRLEKRCGEIGCEIIFLKDRFVIQNGDFRANFSVDLDASNDLLGFDADCYLGPDKISLLDLFRFIESENEFFRHPDGRIFKITNREELLRFAAMLRSFKKTEDGRFEGKLYHAPEIEYMATSSKYYKGKRSEGFEKFCRQIKSGKPVKPVRLSNQSLNILRSYQIAGIEWLYFLRSYNFAGILADDMDLGKTLQALVLLEKERVAGKPSIVICPKSLVYNWQSEAGKFTPKLRVVTVDGLSEERSKLIQKAKKYDLLVTGYASYKKDSEIYKKEKIAFNYCVLDEAQFIKNHASQNAQIAKEVDSRYRLALTGTPLENSVSEIWSIFDFLMPGFLGSHKLFLQRFHKPIMERGDRGALELLRKKIECFMLRRTKSEVLKELPPKIEQESFCRLEKAQSILYQSILLRVKSEIFQTVKEKGFNKSSIHILAGLTKLRQICNYPNLLIKEKDYTKYESAKLDMFNELIEEMSENKRKVLVFSQFTEMLDILGKELDSRKLSYLYLSGKTRNRQELVDKFNSDPETTVFLISLRAGGTGLNLTAADNVIIFDPWWNPSVENQATDRAHRIGQKKSVNVYRFITKGTIEEKIVALQKKKRYLFDSIVDESKDLFKKLTWDDVQDLLQLS</sequence>
<dbReference type="SUPFAM" id="SSF52540">
    <property type="entry name" value="P-loop containing nucleoside triphosphate hydrolases"/>
    <property type="match status" value="2"/>
</dbReference>
<dbReference type="PROSITE" id="PS51194">
    <property type="entry name" value="HELICASE_CTER"/>
    <property type="match status" value="1"/>
</dbReference>
<dbReference type="GO" id="GO:0005524">
    <property type="term" value="F:ATP binding"/>
    <property type="evidence" value="ECO:0007669"/>
    <property type="project" value="InterPro"/>
</dbReference>
<dbReference type="PROSITE" id="PS50966">
    <property type="entry name" value="ZF_SWIM"/>
    <property type="match status" value="1"/>
</dbReference>
<evidence type="ECO:0000256" key="1">
    <source>
        <dbReference type="ARBA" id="ARBA00022801"/>
    </source>
</evidence>
<gene>
    <name evidence="6" type="ORF">A3C72_04645</name>
</gene>
<name>A0A1G2MGP1_9BACT</name>
<dbReference type="Gene3D" id="3.40.50.300">
    <property type="entry name" value="P-loop containing nucleotide triphosphate hydrolases"/>
    <property type="match status" value="1"/>
</dbReference>
<feature type="domain" description="SWIM-type" evidence="3">
    <location>
        <begin position="72"/>
        <end position="109"/>
    </location>
</feature>
<dbReference type="EMBL" id="MHRK01000054">
    <property type="protein sequence ID" value="OHA22339.1"/>
    <property type="molecule type" value="Genomic_DNA"/>
</dbReference>
<accession>A0A1G2MGP1</accession>
<evidence type="ECO:0000259" key="5">
    <source>
        <dbReference type="PROSITE" id="PS51194"/>
    </source>
</evidence>
<dbReference type="InterPro" id="IPR014001">
    <property type="entry name" value="Helicase_ATP-bd"/>
</dbReference>
<dbReference type="InterPro" id="IPR001650">
    <property type="entry name" value="Helicase_C-like"/>
</dbReference>
<dbReference type="InterPro" id="IPR007527">
    <property type="entry name" value="Znf_SWIM"/>
</dbReference>
<dbReference type="SMART" id="SM00487">
    <property type="entry name" value="DEXDc"/>
    <property type="match status" value="1"/>
</dbReference>
<dbReference type="Gene3D" id="3.40.50.10810">
    <property type="entry name" value="Tandem AAA-ATPase domain"/>
    <property type="match status" value="1"/>
</dbReference>
<dbReference type="InterPro" id="IPR038718">
    <property type="entry name" value="SNF2-like_sf"/>
</dbReference>
<feature type="domain" description="Helicase ATP-binding" evidence="4">
    <location>
        <begin position="712"/>
        <end position="873"/>
    </location>
</feature>
<dbReference type="InterPro" id="IPR027417">
    <property type="entry name" value="P-loop_NTPase"/>
</dbReference>
<evidence type="ECO:0000259" key="4">
    <source>
        <dbReference type="PROSITE" id="PS51192"/>
    </source>
</evidence>
<dbReference type="InterPro" id="IPR000330">
    <property type="entry name" value="SNF2_N"/>
</dbReference>
<dbReference type="GO" id="GO:0016787">
    <property type="term" value="F:hydrolase activity"/>
    <property type="evidence" value="ECO:0007669"/>
    <property type="project" value="UniProtKB-KW"/>
</dbReference>
<dbReference type="GO" id="GO:0008270">
    <property type="term" value="F:zinc ion binding"/>
    <property type="evidence" value="ECO:0007669"/>
    <property type="project" value="UniProtKB-KW"/>
</dbReference>
<dbReference type="CDD" id="cd18793">
    <property type="entry name" value="SF2_C_SNF"/>
    <property type="match status" value="1"/>
</dbReference>
<keyword evidence="2" id="KW-0479">Metal-binding</keyword>
<evidence type="ECO:0000259" key="3">
    <source>
        <dbReference type="PROSITE" id="PS50966"/>
    </source>
</evidence>
<evidence type="ECO:0000256" key="2">
    <source>
        <dbReference type="PROSITE-ProRule" id="PRU00325"/>
    </source>
</evidence>
<dbReference type="InterPro" id="IPR049730">
    <property type="entry name" value="SNF2/RAD54-like_C"/>
</dbReference>
<dbReference type="Pfam" id="PF00271">
    <property type="entry name" value="Helicase_C"/>
    <property type="match status" value="1"/>
</dbReference>
<dbReference type="PANTHER" id="PTHR10799">
    <property type="entry name" value="SNF2/RAD54 HELICASE FAMILY"/>
    <property type="match status" value="1"/>
</dbReference>
<dbReference type="SMART" id="SM00490">
    <property type="entry name" value="HELICc"/>
    <property type="match status" value="1"/>
</dbReference>